<dbReference type="CDD" id="cd23763">
    <property type="entry name" value="ASKHA_ATPase_ROK"/>
    <property type="match status" value="1"/>
</dbReference>
<evidence type="ECO:0000313" key="2">
    <source>
        <dbReference type="Proteomes" id="UP000234530"/>
    </source>
</evidence>
<dbReference type="InterPro" id="IPR043129">
    <property type="entry name" value="ATPase_NBD"/>
</dbReference>
<accession>A0A2H5EXP5</accession>
<dbReference type="AlphaFoldDB" id="A0A2H5EXP5"/>
<evidence type="ECO:0000313" key="1">
    <source>
        <dbReference type="EMBL" id="AUH64081.1"/>
    </source>
</evidence>
<dbReference type="SUPFAM" id="SSF46785">
    <property type="entry name" value="Winged helix' DNA-binding domain"/>
    <property type="match status" value="1"/>
</dbReference>
<dbReference type="PANTHER" id="PTHR18964">
    <property type="entry name" value="ROK (REPRESSOR, ORF, KINASE) FAMILY"/>
    <property type="match status" value="1"/>
</dbReference>
<name>A0A2H5EXP5_9RHOB</name>
<organism evidence="1 2">
    <name type="scientific">Paracoccus zhejiangensis</name>
    <dbReference type="NCBI Taxonomy" id="1077935"/>
    <lineage>
        <taxon>Bacteria</taxon>
        <taxon>Pseudomonadati</taxon>
        <taxon>Pseudomonadota</taxon>
        <taxon>Alphaproteobacteria</taxon>
        <taxon>Rhodobacterales</taxon>
        <taxon>Paracoccaceae</taxon>
        <taxon>Paracoccus</taxon>
    </lineage>
</organism>
<dbReference type="Gene3D" id="1.10.10.10">
    <property type="entry name" value="Winged helix-like DNA-binding domain superfamily/Winged helix DNA-binding domain"/>
    <property type="match status" value="1"/>
</dbReference>
<gene>
    <name evidence="1" type="ORF">CX676_07865</name>
</gene>
<dbReference type="SUPFAM" id="SSF53067">
    <property type="entry name" value="Actin-like ATPase domain"/>
    <property type="match status" value="1"/>
</dbReference>
<dbReference type="InterPro" id="IPR000600">
    <property type="entry name" value="ROK"/>
</dbReference>
<dbReference type="Gene3D" id="3.30.420.40">
    <property type="match status" value="2"/>
</dbReference>
<dbReference type="Proteomes" id="UP000234530">
    <property type="component" value="Chromosome"/>
</dbReference>
<dbReference type="OrthoDB" id="49685at2"/>
<protein>
    <submittedName>
        <fullName evidence="1">ROK family transcriptional regulator</fullName>
    </submittedName>
</protein>
<dbReference type="EMBL" id="CP025430">
    <property type="protein sequence ID" value="AUH64081.1"/>
    <property type="molecule type" value="Genomic_DNA"/>
</dbReference>
<dbReference type="InterPro" id="IPR036390">
    <property type="entry name" value="WH_DNA-bd_sf"/>
</dbReference>
<dbReference type="InterPro" id="IPR036388">
    <property type="entry name" value="WH-like_DNA-bd_sf"/>
</dbReference>
<dbReference type="Pfam" id="PF00480">
    <property type="entry name" value="ROK"/>
    <property type="match status" value="1"/>
</dbReference>
<dbReference type="KEGG" id="pzh:CX676_07865"/>
<sequence>MPQVTMPEAKFSNNERLVLALLRREGPKSRAEIAAATGLSAQSATNISRQLIDLGLIGEGEAIRGRVGQPSTPLSLAGDGAFFLGLKVGRRLVELALVDFTGTIRMHRQEVHPHPDPDRVAGFARNAIASFIDALPPEQRGRIAGLGIASPFQLWDWGAEMAGWRGRDLRSELAAGLPFPVWLENDGTCACAAELTFGRRDLPDDFLYIYIAHFAGGGLVLDGKLRFGPHRNAGAIGSMPAPMGGQVLDHASVLQLEGMIGTHLPPDNAGWTAPPETERHWARQAGEAMAWAAVTSAALADLGAVVIDGALPPRTRDLLVEETRAAITRLPAAGLDPLPVLTGSLGRAARTLGAAALPLSHVFLPDGALSLPHPLAQAAQIADNRQHVSGS</sequence>
<dbReference type="PANTHER" id="PTHR18964:SF169">
    <property type="entry name" value="N-ACETYLMANNOSAMINE KINASE"/>
    <property type="match status" value="1"/>
</dbReference>
<keyword evidence="2" id="KW-1185">Reference proteome</keyword>
<proteinExistence type="predicted"/>
<dbReference type="Pfam" id="PF13412">
    <property type="entry name" value="HTH_24"/>
    <property type="match status" value="1"/>
</dbReference>
<reference evidence="1 2" key="1">
    <citation type="journal article" date="2013" name="Antonie Van Leeuwenhoek">
        <title>Paracoccus zhejiangensis sp. nov., isolated from activated sludge in wastewater-treatment system.</title>
        <authorList>
            <person name="Wu Z.G."/>
            <person name="Zhang D.F."/>
            <person name="Liu Y.L."/>
            <person name="Wang F."/>
            <person name="Jiang X."/>
            <person name="Li C."/>
            <person name="Li S.P."/>
            <person name="Hong Q."/>
            <person name="Li W.J."/>
        </authorList>
    </citation>
    <scope>NUCLEOTIDE SEQUENCE [LARGE SCALE GENOMIC DNA]</scope>
    <source>
        <strain evidence="1 2">J6</strain>
    </source>
</reference>